<keyword evidence="3" id="KW-0805">Transcription regulation</keyword>
<evidence type="ECO:0000256" key="2">
    <source>
        <dbReference type="ARBA" id="ARBA00022490"/>
    </source>
</evidence>
<keyword evidence="2" id="KW-0963">Cytoplasm</keyword>
<dbReference type="InterPro" id="IPR039422">
    <property type="entry name" value="MarR/SlyA-like"/>
</dbReference>
<proteinExistence type="predicted"/>
<reference evidence="7 8" key="1">
    <citation type="submission" date="2019-02" db="EMBL/GenBank/DDBJ databases">
        <title>Emended description of the genus Rhodopseudomonas and description of Rhodopseudomonas albus sp. nov., a non-phototrophic, heavy-metal-tolerant bacterium isolated from garden soil.</title>
        <authorList>
            <person name="Bao Z."/>
            <person name="Cao W.W."/>
            <person name="Sato Y."/>
            <person name="Nishizawa T."/>
            <person name="Zhao J."/>
            <person name="Guo Y."/>
            <person name="Ohta H."/>
        </authorList>
    </citation>
    <scope>NUCLEOTIDE SEQUENCE [LARGE SCALE GENOMIC DNA]</scope>
    <source>
        <strain evidence="7 8">SK50-23</strain>
    </source>
</reference>
<keyword evidence="4" id="KW-0238">DNA-binding</keyword>
<evidence type="ECO:0000256" key="5">
    <source>
        <dbReference type="ARBA" id="ARBA00023163"/>
    </source>
</evidence>
<evidence type="ECO:0000259" key="6">
    <source>
        <dbReference type="PROSITE" id="PS50995"/>
    </source>
</evidence>
<evidence type="ECO:0000313" key="8">
    <source>
        <dbReference type="Proteomes" id="UP000682843"/>
    </source>
</evidence>
<dbReference type="PRINTS" id="PR00598">
    <property type="entry name" value="HTHMARR"/>
</dbReference>
<gene>
    <name evidence="7" type="ORF">RPMA_26480</name>
</gene>
<dbReference type="PANTHER" id="PTHR33164">
    <property type="entry name" value="TRANSCRIPTIONAL REGULATOR, MARR FAMILY"/>
    <property type="match status" value="1"/>
</dbReference>
<dbReference type="PANTHER" id="PTHR33164:SF5">
    <property type="entry name" value="ORGANIC HYDROPEROXIDE RESISTANCE TRANSCRIPTIONAL REGULATOR"/>
    <property type="match status" value="1"/>
</dbReference>
<organism evidence="7 8">
    <name type="scientific">Tardiphaga alba</name>
    <dbReference type="NCBI Taxonomy" id="340268"/>
    <lineage>
        <taxon>Bacteria</taxon>
        <taxon>Pseudomonadati</taxon>
        <taxon>Pseudomonadota</taxon>
        <taxon>Alphaproteobacteria</taxon>
        <taxon>Hyphomicrobiales</taxon>
        <taxon>Nitrobacteraceae</taxon>
        <taxon>Tardiphaga</taxon>
    </lineage>
</organism>
<dbReference type="InterPro" id="IPR000835">
    <property type="entry name" value="HTH_MarR-typ"/>
</dbReference>
<dbReference type="Gene3D" id="1.10.10.10">
    <property type="entry name" value="Winged helix-like DNA-binding domain superfamily/Winged helix DNA-binding domain"/>
    <property type="match status" value="1"/>
</dbReference>
<dbReference type="Proteomes" id="UP000682843">
    <property type="component" value="Chromosome"/>
</dbReference>
<dbReference type="PROSITE" id="PS50995">
    <property type="entry name" value="HTH_MARR_2"/>
    <property type="match status" value="1"/>
</dbReference>
<dbReference type="SMART" id="SM00347">
    <property type="entry name" value="HTH_MARR"/>
    <property type="match status" value="1"/>
</dbReference>
<evidence type="ECO:0000256" key="4">
    <source>
        <dbReference type="ARBA" id="ARBA00023125"/>
    </source>
</evidence>
<dbReference type="InterPro" id="IPR055166">
    <property type="entry name" value="Transc_reg_Sar_Rot_HTH"/>
</dbReference>
<accession>A0ABX8AE91</accession>
<sequence length="150" mass="17406">MKSVENEYARLSDFLCFTIYSTNLAYSRVYKPVLEKLGVTYPQYVAIVSLCEDDHQTVKSLSERLFLEPSTITPMLQRLEKMDYVSRYRDDLDERSVRIAITDKGRRLQKKALQFAAVTVSATGLNERKFRHLQEEVARLRNSLMASTKT</sequence>
<dbReference type="SUPFAM" id="SSF46785">
    <property type="entry name" value="Winged helix' DNA-binding domain"/>
    <property type="match status" value="1"/>
</dbReference>
<dbReference type="InterPro" id="IPR036390">
    <property type="entry name" value="WH_DNA-bd_sf"/>
</dbReference>
<keyword evidence="5" id="KW-0804">Transcription</keyword>
<feature type="domain" description="HTH marR-type" evidence="6">
    <location>
        <begin position="12"/>
        <end position="142"/>
    </location>
</feature>
<evidence type="ECO:0000256" key="3">
    <source>
        <dbReference type="ARBA" id="ARBA00023015"/>
    </source>
</evidence>
<dbReference type="EMBL" id="CP036498">
    <property type="protein sequence ID" value="QUS41983.1"/>
    <property type="molecule type" value="Genomic_DNA"/>
</dbReference>
<dbReference type="Pfam" id="PF22381">
    <property type="entry name" value="Staph_reg_Sar_Rot"/>
    <property type="match status" value="1"/>
</dbReference>
<keyword evidence="8" id="KW-1185">Reference proteome</keyword>
<comment type="subcellular location">
    <subcellularLocation>
        <location evidence="1">Cytoplasm</location>
    </subcellularLocation>
</comment>
<dbReference type="InterPro" id="IPR036388">
    <property type="entry name" value="WH-like_DNA-bd_sf"/>
</dbReference>
<evidence type="ECO:0000313" key="7">
    <source>
        <dbReference type="EMBL" id="QUS41983.1"/>
    </source>
</evidence>
<protein>
    <submittedName>
        <fullName evidence="7">MarR family transcriptional regulator</fullName>
    </submittedName>
</protein>
<name>A0ABX8AE91_9BRAD</name>
<evidence type="ECO:0000256" key="1">
    <source>
        <dbReference type="ARBA" id="ARBA00004496"/>
    </source>
</evidence>
<dbReference type="RefSeq" id="WP_211910717.1">
    <property type="nucleotide sequence ID" value="NZ_CP036498.1"/>
</dbReference>